<evidence type="ECO:0000313" key="7">
    <source>
        <dbReference type="Proteomes" id="UP000241107"/>
    </source>
</evidence>
<sequence length="286" mass="31533">MEKILQWSIASQSGDKEAMEKIGAPTSEELSKLFGAGGPDEPTLMKQSIAVVEHPEATLEAKETALDNFEMLVENLDNANNIENLKLWPSIIAQLNGSESLSILAASIIGVATQNNPDSQKAFLEKEDGLASLIKLVNDEGTPRELLLKSLFAMSCLVRNYADATNLFAELNGWEALHLQSSHSDHKLLLRKLSLISALLSTGLDDTKLEHFKKISFVDNLISAFDTENVGCIDKVLSIITQLHTLKYQFTSEEISRLAHKLDSVDHLKDRLTEDDFNTARQVASS</sequence>
<keyword evidence="4" id="KW-0677">Repeat</keyword>
<gene>
    <name evidence="6" type="ORF">C7M61_001048</name>
</gene>
<evidence type="ECO:0000256" key="1">
    <source>
        <dbReference type="ARBA" id="ARBA00011045"/>
    </source>
</evidence>
<dbReference type="OrthoDB" id="10250458at2759"/>
<feature type="domain" description="Nucleotide exchange factor Fes1" evidence="5">
    <location>
        <begin position="1"/>
        <end position="82"/>
    </location>
</feature>
<keyword evidence="7" id="KW-1185">Reference proteome</keyword>
<dbReference type="STRING" id="418784.A0A2P7YZH6"/>
<dbReference type="VEuPathDB" id="FungiDB:C7M61_001048"/>
<dbReference type="GO" id="GO:0071629">
    <property type="term" value="P:cytoplasm protein quality control by the ubiquitin-proteasome system"/>
    <property type="evidence" value="ECO:0007669"/>
    <property type="project" value="EnsemblFungi"/>
</dbReference>
<proteinExistence type="inferred from homology"/>
<dbReference type="RefSeq" id="XP_024716065.1">
    <property type="nucleotide sequence ID" value="XM_024856466.1"/>
</dbReference>
<evidence type="ECO:0000313" key="6">
    <source>
        <dbReference type="EMBL" id="PSK41366.1"/>
    </source>
</evidence>
<dbReference type="GO" id="GO:0005829">
    <property type="term" value="C:cytosol"/>
    <property type="evidence" value="ECO:0007669"/>
    <property type="project" value="EnsemblFungi"/>
</dbReference>
<protein>
    <recommendedName>
        <fullName evidence="3">Hsp70 nucleotide exchange factor FES1</fullName>
    </recommendedName>
    <alternativeName>
        <fullName evidence="2">Hsp70 nucleotide exchange factor fes1</fullName>
    </alternativeName>
</protein>
<dbReference type="Pfam" id="PF08609">
    <property type="entry name" value="Fes1"/>
    <property type="match status" value="1"/>
</dbReference>
<dbReference type="GO" id="GO:0005783">
    <property type="term" value="C:endoplasmic reticulum"/>
    <property type="evidence" value="ECO:0007669"/>
    <property type="project" value="TreeGrafter"/>
</dbReference>
<dbReference type="InterPro" id="IPR011989">
    <property type="entry name" value="ARM-like"/>
</dbReference>
<dbReference type="AlphaFoldDB" id="A0A2P7YZH6"/>
<organism evidence="6 7">
    <name type="scientific">Candidozyma pseudohaemuli</name>
    <dbReference type="NCBI Taxonomy" id="418784"/>
    <lineage>
        <taxon>Eukaryota</taxon>
        <taxon>Fungi</taxon>
        <taxon>Dikarya</taxon>
        <taxon>Ascomycota</taxon>
        <taxon>Saccharomycotina</taxon>
        <taxon>Pichiomycetes</taxon>
        <taxon>Metschnikowiaceae</taxon>
        <taxon>Candidozyma</taxon>
    </lineage>
</organism>
<evidence type="ECO:0000259" key="5">
    <source>
        <dbReference type="Pfam" id="PF08609"/>
    </source>
</evidence>
<dbReference type="GeneID" id="36564439"/>
<comment type="similarity">
    <text evidence="1">Belongs to the FES1 family.</text>
</comment>
<name>A0A2P7YZH6_9ASCO</name>
<dbReference type="SUPFAM" id="SSF48371">
    <property type="entry name" value="ARM repeat"/>
    <property type="match status" value="1"/>
</dbReference>
<dbReference type="Gene3D" id="1.25.10.10">
    <property type="entry name" value="Leucine-rich Repeat Variant"/>
    <property type="match status" value="1"/>
</dbReference>
<comment type="caution">
    <text evidence="6">The sequence shown here is derived from an EMBL/GenBank/DDBJ whole genome shotgun (WGS) entry which is preliminary data.</text>
</comment>
<reference evidence="6 7" key="1">
    <citation type="submission" date="2018-03" db="EMBL/GenBank/DDBJ databases">
        <title>Candida pseudohaemulonii genome assembly and annotation.</title>
        <authorList>
            <person name="Munoz J.F."/>
            <person name="Gade L.G."/>
            <person name="Chow N.A."/>
            <person name="Litvintseva A.P."/>
            <person name="Loparev V.N."/>
            <person name="Cuomo C.A."/>
        </authorList>
    </citation>
    <scope>NUCLEOTIDE SEQUENCE [LARGE SCALE GENOMIC DNA]</scope>
    <source>
        <strain evidence="6 7">B12108</strain>
    </source>
</reference>
<dbReference type="InterPro" id="IPR016024">
    <property type="entry name" value="ARM-type_fold"/>
</dbReference>
<evidence type="ECO:0000256" key="2">
    <source>
        <dbReference type="ARBA" id="ARBA00015214"/>
    </source>
</evidence>
<dbReference type="InterPro" id="IPR013918">
    <property type="entry name" value="Nucleotide_exch_fac_Fes1"/>
</dbReference>
<dbReference type="PANTHER" id="PTHR19316">
    <property type="entry name" value="PROTEIN FOLDING REGULATOR"/>
    <property type="match status" value="1"/>
</dbReference>
<dbReference type="InterPro" id="IPR050693">
    <property type="entry name" value="Hsp70_NEF-Inhibitors"/>
</dbReference>
<evidence type="ECO:0000256" key="3">
    <source>
        <dbReference type="ARBA" id="ARBA00020719"/>
    </source>
</evidence>
<dbReference type="GO" id="GO:0000774">
    <property type="term" value="F:adenyl-nucleotide exchange factor activity"/>
    <property type="evidence" value="ECO:0007669"/>
    <property type="project" value="EnsemblFungi"/>
</dbReference>
<dbReference type="EMBL" id="PYFQ01000001">
    <property type="protein sequence ID" value="PSK41366.1"/>
    <property type="molecule type" value="Genomic_DNA"/>
</dbReference>
<dbReference type="Proteomes" id="UP000241107">
    <property type="component" value="Unassembled WGS sequence"/>
</dbReference>
<accession>A0A2P7YZH6</accession>
<evidence type="ECO:0000256" key="4">
    <source>
        <dbReference type="ARBA" id="ARBA00022737"/>
    </source>
</evidence>
<dbReference type="PANTHER" id="PTHR19316:SF18">
    <property type="entry name" value="HSP70-BINDING PROTEIN 1"/>
    <property type="match status" value="1"/>
</dbReference>